<evidence type="ECO:0000256" key="2">
    <source>
        <dbReference type="ARBA" id="ARBA00009347"/>
    </source>
</evidence>
<comment type="cofactor">
    <cofactor evidence="1">
        <name>FAD</name>
        <dbReference type="ChEBI" id="CHEBI:57692"/>
    </cofactor>
</comment>
<evidence type="ECO:0000256" key="4">
    <source>
        <dbReference type="ARBA" id="ARBA00022827"/>
    </source>
</evidence>
<evidence type="ECO:0000313" key="8">
    <source>
        <dbReference type="EMBL" id="MFC6867034.1"/>
    </source>
</evidence>
<dbReference type="PANTHER" id="PTHR43884">
    <property type="entry name" value="ACYL-COA DEHYDROGENASE"/>
    <property type="match status" value="1"/>
</dbReference>
<organism evidence="8 9">
    <name type="scientific">Haloechinothrix salitolerans</name>
    <dbReference type="NCBI Taxonomy" id="926830"/>
    <lineage>
        <taxon>Bacteria</taxon>
        <taxon>Bacillati</taxon>
        <taxon>Actinomycetota</taxon>
        <taxon>Actinomycetes</taxon>
        <taxon>Pseudonocardiales</taxon>
        <taxon>Pseudonocardiaceae</taxon>
        <taxon>Haloechinothrix</taxon>
    </lineage>
</organism>
<dbReference type="RefSeq" id="WP_345401405.1">
    <property type="nucleotide sequence ID" value="NZ_BAABLA010000105.1"/>
</dbReference>
<comment type="caution">
    <text evidence="8">The sequence shown here is derived from an EMBL/GenBank/DDBJ whole genome shotgun (WGS) entry which is preliminary data.</text>
</comment>
<evidence type="ECO:0000256" key="3">
    <source>
        <dbReference type="ARBA" id="ARBA00022630"/>
    </source>
</evidence>
<sequence length="359" mass="37605">MRWELSDEQELLCSTFRSWLERAMPAAELRALFDAGDPTAFENALVGEGWTSVGFPEDWGGQGGGLVELALLAEQLGRHGAPSAAWLSSAIAAPALAGSRDVVSRVLEGSEAACLVVPGDHVIDGGSGGVRADGTALSGAVTSVVSADRARHLVVPAVGAKGLRLFHVDVHADGVQVRRRTLLDRTRGVADVTFVGAAASELNCDAGEALRDAALRAAVLVAADTLGGIDRMLELAVEYSKQRKQFGVSIGSFQAVKHAASSMLVQAEAARSIVYYAAASVDQGHEDRVLHAATAKAQVTPAGVEAADTALTMHGAIGYTWEHDLHLFYKRAKLNEHLFGGSAEWNERIASALPLLAAG</sequence>
<evidence type="ECO:0000259" key="7">
    <source>
        <dbReference type="Pfam" id="PF02771"/>
    </source>
</evidence>
<dbReference type="Pfam" id="PF02771">
    <property type="entry name" value="Acyl-CoA_dh_N"/>
    <property type="match status" value="1"/>
</dbReference>
<dbReference type="InterPro" id="IPR046373">
    <property type="entry name" value="Acyl-CoA_Oxase/DH_mid-dom_sf"/>
</dbReference>
<dbReference type="SUPFAM" id="SSF47203">
    <property type="entry name" value="Acyl-CoA dehydrogenase C-terminal domain-like"/>
    <property type="match status" value="1"/>
</dbReference>
<dbReference type="InterPro" id="IPR009100">
    <property type="entry name" value="AcylCoA_DH/oxidase_NM_dom_sf"/>
</dbReference>
<dbReference type="EC" id="1.-.-.-" evidence="8"/>
<feature type="domain" description="Acyl-CoA dehydrogenase/oxidase C-terminal" evidence="6">
    <location>
        <begin position="219"/>
        <end position="345"/>
    </location>
</feature>
<accession>A0ABW2BWY4</accession>
<protein>
    <submittedName>
        <fullName evidence="8">Acyl-CoA dehydrogenase family protein</fullName>
        <ecNumber evidence="8">1.-.-.-</ecNumber>
    </submittedName>
</protein>
<dbReference type="GO" id="GO:0016491">
    <property type="term" value="F:oxidoreductase activity"/>
    <property type="evidence" value="ECO:0007669"/>
    <property type="project" value="UniProtKB-KW"/>
</dbReference>
<dbReference type="InterPro" id="IPR036250">
    <property type="entry name" value="AcylCo_DH-like_C"/>
</dbReference>
<feature type="domain" description="Acyl-CoA dehydrogenase/oxidase N-terminal" evidence="7">
    <location>
        <begin position="6"/>
        <end position="98"/>
    </location>
</feature>
<comment type="similarity">
    <text evidence="2">Belongs to the acyl-CoA dehydrogenase family.</text>
</comment>
<dbReference type="SUPFAM" id="SSF56645">
    <property type="entry name" value="Acyl-CoA dehydrogenase NM domain-like"/>
    <property type="match status" value="1"/>
</dbReference>
<dbReference type="EMBL" id="JBHSXX010000001">
    <property type="protein sequence ID" value="MFC6867034.1"/>
    <property type="molecule type" value="Genomic_DNA"/>
</dbReference>
<evidence type="ECO:0000313" key="9">
    <source>
        <dbReference type="Proteomes" id="UP001596337"/>
    </source>
</evidence>
<keyword evidence="5 8" id="KW-0560">Oxidoreductase</keyword>
<dbReference type="PANTHER" id="PTHR43884:SF20">
    <property type="entry name" value="ACYL-COA DEHYDROGENASE FADE28"/>
    <property type="match status" value="1"/>
</dbReference>
<name>A0ABW2BWY4_9PSEU</name>
<gene>
    <name evidence="8" type="ORF">ACFQGD_07735</name>
</gene>
<dbReference type="InterPro" id="IPR013786">
    <property type="entry name" value="AcylCoA_DH/ox_N"/>
</dbReference>
<evidence type="ECO:0000256" key="5">
    <source>
        <dbReference type="ARBA" id="ARBA00023002"/>
    </source>
</evidence>
<dbReference type="Pfam" id="PF00441">
    <property type="entry name" value="Acyl-CoA_dh_1"/>
    <property type="match status" value="1"/>
</dbReference>
<evidence type="ECO:0000256" key="1">
    <source>
        <dbReference type="ARBA" id="ARBA00001974"/>
    </source>
</evidence>
<keyword evidence="9" id="KW-1185">Reference proteome</keyword>
<keyword evidence="4" id="KW-0274">FAD</keyword>
<proteinExistence type="inferred from homology"/>
<dbReference type="Gene3D" id="1.10.540.10">
    <property type="entry name" value="Acyl-CoA dehydrogenase/oxidase, N-terminal domain"/>
    <property type="match status" value="1"/>
</dbReference>
<dbReference type="InterPro" id="IPR009075">
    <property type="entry name" value="AcylCo_DH/oxidase_C"/>
</dbReference>
<keyword evidence="3" id="KW-0285">Flavoprotein</keyword>
<reference evidence="9" key="1">
    <citation type="journal article" date="2019" name="Int. J. Syst. Evol. Microbiol.">
        <title>The Global Catalogue of Microorganisms (GCM) 10K type strain sequencing project: providing services to taxonomists for standard genome sequencing and annotation.</title>
        <authorList>
            <consortium name="The Broad Institute Genomics Platform"/>
            <consortium name="The Broad Institute Genome Sequencing Center for Infectious Disease"/>
            <person name="Wu L."/>
            <person name="Ma J."/>
        </authorList>
    </citation>
    <scope>NUCLEOTIDE SEQUENCE [LARGE SCALE GENOMIC DNA]</scope>
    <source>
        <strain evidence="9">KCTC 32255</strain>
    </source>
</reference>
<dbReference type="Proteomes" id="UP001596337">
    <property type="component" value="Unassembled WGS sequence"/>
</dbReference>
<dbReference type="InterPro" id="IPR037069">
    <property type="entry name" value="AcylCoA_DH/ox_N_sf"/>
</dbReference>
<dbReference type="Gene3D" id="1.20.140.10">
    <property type="entry name" value="Butyryl-CoA Dehydrogenase, subunit A, domain 3"/>
    <property type="match status" value="1"/>
</dbReference>
<evidence type="ECO:0000259" key="6">
    <source>
        <dbReference type="Pfam" id="PF00441"/>
    </source>
</evidence>
<dbReference type="Gene3D" id="2.40.110.10">
    <property type="entry name" value="Butyryl-CoA Dehydrogenase, subunit A, domain 2"/>
    <property type="match status" value="1"/>
</dbReference>